<dbReference type="SMART" id="SM00328">
    <property type="entry name" value="BPI1"/>
    <property type="match status" value="1"/>
</dbReference>
<feature type="region of interest" description="Disordered" evidence="3">
    <location>
        <begin position="37"/>
        <end position="56"/>
    </location>
</feature>
<dbReference type="WBParaSite" id="ALUE_0001388801-mRNA-1">
    <property type="protein sequence ID" value="ALUE_0001388801-mRNA-1"/>
    <property type="gene ID" value="ALUE_0001388801"/>
</dbReference>
<dbReference type="Pfam" id="PF02886">
    <property type="entry name" value="LBP_BPI_CETP_C"/>
    <property type="match status" value="1"/>
</dbReference>
<feature type="compositionally biased region" description="Polar residues" evidence="3">
    <location>
        <begin position="38"/>
        <end position="47"/>
    </location>
</feature>
<evidence type="ECO:0000313" key="6">
    <source>
        <dbReference type="Proteomes" id="UP000036681"/>
    </source>
</evidence>
<dbReference type="AlphaFoldDB" id="A0A0M3I907"/>
<proteinExistence type="inferred from homology"/>
<accession>A0A0M3I907</accession>
<feature type="domain" description="Lipid-binding serum glycoprotein N-terminal" evidence="4">
    <location>
        <begin position="113"/>
        <end position="308"/>
    </location>
</feature>
<evidence type="ECO:0000259" key="5">
    <source>
        <dbReference type="SMART" id="SM00329"/>
    </source>
</evidence>
<dbReference type="SUPFAM" id="SSF55394">
    <property type="entry name" value="Bactericidal permeability-increasing protein, BPI"/>
    <property type="match status" value="2"/>
</dbReference>
<dbReference type="Proteomes" id="UP000036681">
    <property type="component" value="Unplaced"/>
</dbReference>
<dbReference type="InterPro" id="IPR032942">
    <property type="entry name" value="BPI/LBP/Plunc"/>
</dbReference>
<name>A0A0M3I907_ASCLU</name>
<dbReference type="InterPro" id="IPR001124">
    <property type="entry name" value="Lipid-bd_serum_glycop_C"/>
</dbReference>
<evidence type="ECO:0000259" key="4">
    <source>
        <dbReference type="SMART" id="SM00328"/>
    </source>
</evidence>
<dbReference type="GO" id="GO:0005615">
    <property type="term" value="C:extracellular space"/>
    <property type="evidence" value="ECO:0007669"/>
    <property type="project" value="TreeGrafter"/>
</dbReference>
<dbReference type="SMART" id="SM00329">
    <property type="entry name" value="BPI2"/>
    <property type="match status" value="1"/>
</dbReference>
<dbReference type="InterPro" id="IPR017943">
    <property type="entry name" value="Bactericidal_perm-incr_a/b_dom"/>
</dbReference>
<organism evidence="6 7">
    <name type="scientific">Ascaris lumbricoides</name>
    <name type="common">Giant roundworm</name>
    <dbReference type="NCBI Taxonomy" id="6252"/>
    <lineage>
        <taxon>Eukaryota</taxon>
        <taxon>Metazoa</taxon>
        <taxon>Ecdysozoa</taxon>
        <taxon>Nematoda</taxon>
        <taxon>Chromadorea</taxon>
        <taxon>Rhabditida</taxon>
        <taxon>Spirurina</taxon>
        <taxon>Ascaridomorpha</taxon>
        <taxon>Ascaridoidea</taxon>
        <taxon>Ascarididae</taxon>
        <taxon>Ascaris</taxon>
    </lineage>
</organism>
<dbReference type="InterPro" id="IPR017942">
    <property type="entry name" value="Lipid-bd_serum_glycop_N"/>
</dbReference>
<sequence length="615" mass="68234">MCYQSEVSGPWSCKHMMKCFPNKLRCSSRTNIERNKRTAYTSMQSAEESGESDDIHERLSWRTRRTAPPSRTLMHFAYAVFCALLRASVVAHNADVHPLLEEHGSTSSALRIRLLPPAIRYFNEVGAYILAKQLPRILIPNINHRLANDQGFISLSRVRVSRFKRASTHNISTSGPNKLTWVMRNLNIGMIGDLSGEVNIVVPLMLEGQVEVLAEGVDFRLESALERSPSGSARMAISEHIRPLIQTLICKKVTRFINEDLNEKLARTQTKSSLASATQQNSIGRHLGLPDAKHILTRLKGITLNASNPFGEVNAGLLSHKPKPMKLTEEPICYTNTIELANLGHISIGNEESDTPFGVPPLRWPKNMASDAMAEVLLSDYLPNALLYHAFKERLLKFVIDEETISSLSGFLRTSCTSDSVCFADVLPQLAERFPNSKVQLVVVATRAPTVIFASRNGGVVSMNVNGLIFIYVFNENSVRRQAAVFGLDLVADTILHIQNSTILGKVTLSRFHLSKTSGNIGVTDEEVSDLALLSSEMLQKFVNNVLQNGFPVPIPQDMRAKTGHELLSVVHLTASDLRILDRCALLSTHFTLDHRRVSDIASLTIFNSTPFGHQ</sequence>
<reference evidence="7" key="1">
    <citation type="submission" date="2017-02" db="UniProtKB">
        <authorList>
            <consortium name="WormBaseParasite"/>
        </authorList>
    </citation>
    <scope>IDENTIFICATION</scope>
</reference>
<dbReference type="PANTHER" id="PTHR10504">
    <property type="entry name" value="BACTERICIDAL PERMEABILITY-INCREASING BPI PROTEIN-RELATED"/>
    <property type="match status" value="1"/>
</dbReference>
<dbReference type="Gene3D" id="3.15.10.10">
    <property type="entry name" value="Bactericidal permeability-increasing protein, domain 1"/>
    <property type="match status" value="1"/>
</dbReference>
<dbReference type="Gene3D" id="3.15.20.10">
    <property type="entry name" value="Bactericidal permeability-increasing protein, domain 2"/>
    <property type="match status" value="1"/>
</dbReference>
<dbReference type="PANTHER" id="PTHR10504:SF143">
    <property type="entry name" value="BPI2 DOMAIN-CONTAINING PROTEIN"/>
    <property type="match status" value="1"/>
</dbReference>
<evidence type="ECO:0000256" key="2">
    <source>
        <dbReference type="ARBA" id="ARBA00023157"/>
    </source>
</evidence>
<comment type="similarity">
    <text evidence="1">Belongs to the BPI/LBP/Plunc superfamily. BPI/LBP family.</text>
</comment>
<keyword evidence="6" id="KW-1185">Reference proteome</keyword>
<feature type="domain" description="Lipid-binding serum glycoprotein C-terminal" evidence="5">
    <location>
        <begin position="368"/>
        <end position="589"/>
    </location>
</feature>
<keyword evidence="2" id="KW-1015">Disulfide bond</keyword>
<protein>
    <submittedName>
        <fullName evidence="7">BPI2 domain-containing protein</fullName>
    </submittedName>
</protein>
<dbReference type="GO" id="GO:0008289">
    <property type="term" value="F:lipid binding"/>
    <property type="evidence" value="ECO:0007669"/>
    <property type="project" value="InterPro"/>
</dbReference>
<evidence type="ECO:0000313" key="7">
    <source>
        <dbReference type="WBParaSite" id="ALUE_0001388801-mRNA-1"/>
    </source>
</evidence>
<evidence type="ECO:0000256" key="1">
    <source>
        <dbReference type="ARBA" id="ARBA00007292"/>
    </source>
</evidence>
<evidence type="ECO:0000256" key="3">
    <source>
        <dbReference type="SAM" id="MobiDB-lite"/>
    </source>
</evidence>